<keyword evidence="2" id="KW-1185">Reference proteome</keyword>
<gene>
    <name evidence="1" type="ORF">QAD02_012297</name>
</gene>
<dbReference type="Proteomes" id="UP001239111">
    <property type="component" value="Chromosome 2"/>
</dbReference>
<protein>
    <submittedName>
        <fullName evidence="1">Uncharacterized protein</fullName>
    </submittedName>
</protein>
<name>A0ACC2NZ20_9HYME</name>
<reference evidence="1" key="1">
    <citation type="submission" date="2023-04" db="EMBL/GenBank/DDBJ databases">
        <title>A chromosome-level genome assembly of the parasitoid wasp Eretmocerus hayati.</title>
        <authorList>
            <person name="Zhong Y."/>
            <person name="Liu S."/>
            <person name="Liu Y."/>
        </authorList>
    </citation>
    <scope>NUCLEOTIDE SEQUENCE</scope>
    <source>
        <strain evidence="1">ZJU_SS_LIU_2023</strain>
    </source>
</reference>
<evidence type="ECO:0000313" key="2">
    <source>
        <dbReference type="Proteomes" id="UP001239111"/>
    </source>
</evidence>
<accession>A0ACC2NZ20</accession>
<dbReference type="EMBL" id="CM056742">
    <property type="protein sequence ID" value="KAJ8676510.1"/>
    <property type="molecule type" value="Genomic_DNA"/>
</dbReference>
<comment type="caution">
    <text evidence="1">The sequence shown here is derived from an EMBL/GenBank/DDBJ whole genome shotgun (WGS) entry which is preliminary data.</text>
</comment>
<proteinExistence type="predicted"/>
<evidence type="ECO:0000313" key="1">
    <source>
        <dbReference type="EMBL" id="KAJ8676510.1"/>
    </source>
</evidence>
<sequence>MYRPRTARSEPRPPRPSVPEYWMPENLHSILTDDSKTCTDTAEDSEKFHDFIQKLKNLDRLELSECHYLQFLKFGLYLEEFQQNIDLRKYNLYSKKIEKYQALLMSSNSPSGILFKIPIDDLDKDHPVNKACKLIQTINTKDERKQKLVLRVRYVRSDHVIASAYPEFCESYDPENEYDIRFRFNSYPFRCSHYALSLLDEHRMTSYLFPSKRLSLDCMKPTTPQDEEKWFNPNIAKNPEQKTAVRNIRDKSSFPAPYVLYGPPGTGKTSTLVEAVCQIWKKFKEERDEEKENQMTGNWRRILDGDSDKKEIRSILVCAPSNAAADVVAKRLLKYIPEKDIDRVYGRSRDCSLIDKELRRCCSNYTAKGIQSITPEAVSSKTVVISTLNTCTRLIILELTSVFSYVFIDEAGQSMEPESLIAFNVINSHGSSDCQIVISGDPQQLGPGVRSKYAEPILGQSILERLMKMEPYVKCNNNEYDSRYITKLLQNYRSHPAIIRVSNELFYENELIASKKETLSIKEFPKDFPVIFHSVMDGKEERQSNSSSSHNEAEVKQVVEYVHLLIGEKIGDKEITLQDIGIVTPFTLQSKYLKDRLKEEHLDDITVGTVEIFQGQEKEVIIISTVRTKTFSHDDREHIGFLSNPKRFNVALTRAKALLIVIGNPKVLQIDKNWLHFIKFCRENNACRGSEFELSEASEAACGENSDENRKSEQSIDMFSETFQLLNIHDGIVRQKRNRHLFNGQYYRERKCTIL</sequence>
<organism evidence="1 2">
    <name type="scientific">Eretmocerus hayati</name>
    <dbReference type="NCBI Taxonomy" id="131215"/>
    <lineage>
        <taxon>Eukaryota</taxon>
        <taxon>Metazoa</taxon>
        <taxon>Ecdysozoa</taxon>
        <taxon>Arthropoda</taxon>
        <taxon>Hexapoda</taxon>
        <taxon>Insecta</taxon>
        <taxon>Pterygota</taxon>
        <taxon>Neoptera</taxon>
        <taxon>Endopterygota</taxon>
        <taxon>Hymenoptera</taxon>
        <taxon>Apocrita</taxon>
        <taxon>Proctotrupomorpha</taxon>
        <taxon>Chalcidoidea</taxon>
        <taxon>Aphelinidae</taxon>
        <taxon>Aphelininae</taxon>
        <taxon>Eretmocerus</taxon>
    </lineage>
</organism>